<accession>A0A820Z426</accession>
<comment type="caution">
    <text evidence="4">The sequence shown here is derived from an EMBL/GenBank/DDBJ whole genome shotgun (WGS) entry which is preliminary data.</text>
</comment>
<dbReference type="InterPro" id="IPR011029">
    <property type="entry name" value="DEATH-like_dom_sf"/>
</dbReference>
<evidence type="ECO:0000259" key="3">
    <source>
        <dbReference type="PROSITE" id="PS50104"/>
    </source>
</evidence>
<sequence length="688" mass="77659">MDIIATVHPDLISAKHLNYIFAALKDTSLLKSARIIFQAFIPVANHQPEKFDVYCAQLLHLVIEHQDICVFGCLLQYLIASVITRGEQTAKENINTLIYLLKDNKTSNDIRSSIFRGCQLIGSDLACQSLIDYIDGTKMTIKHQATIKQAQTEMEQIEKRTITNIRTCVNEVDTRLIDVAEQVQVHIHEIERIDAKTLSYVPEWGAGVSKLLNSPASNNWCLLGKRFGYSTSELRHWATKADPCMTLLNEWYMTHETDETTYGLVKMLEDIGRHDAEKIIREAVIAAGKVIPEELDIEMKRLPPVFLSYQWGIQAAVTTLKSHLEQAGYACWMDTGQMGGGDKLFAKIDAGIRGAKIVICCMAAAYAQSVNCSREIHPCVSTGKPIIPLQMEKQPWPPEGALGPIMSEYLFIRFFNRKNAGTVNYWPEEKFAELLGQIRYHVAPDTDMISSQYNNWFVAQIDNLIFLQLSKSKNDKKVENKESTSLIDTPLEVSHPQLMISYQWDHQSYIVALYKRLTLLGYRVWLDIFQMGGGDSLFEKIDTGIRHSLCVIACVTPKYTVSINCRREMALADALSIPIIPLLLQETSTWPPPGPMALVFAEIPYINFSSKNEQSNNDNTWIGKEFQELLSRLRKFVPDVQLQTAQRNLPDMERPISAAQTGGHSVQQQPKRITSAPAIDKSQTCSLI</sequence>
<dbReference type="Pfam" id="PF13676">
    <property type="entry name" value="TIR_2"/>
    <property type="match status" value="2"/>
</dbReference>
<dbReference type="AlphaFoldDB" id="A0A820Z426"/>
<dbReference type="PROSITE" id="PS50017">
    <property type="entry name" value="DEATH_DOMAIN"/>
    <property type="match status" value="1"/>
</dbReference>
<dbReference type="EMBL" id="CAJOBQ010002384">
    <property type="protein sequence ID" value="CAF4556959.1"/>
    <property type="molecule type" value="Genomic_DNA"/>
</dbReference>
<feature type="domain" description="TIR" evidence="3">
    <location>
        <begin position="494"/>
        <end position="630"/>
    </location>
</feature>
<evidence type="ECO:0000259" key="2">
    <source>
        <dbReference type="PROSITE" id="PS50017"/>
    </source>
</evidence>
<reference evidence="4" key="1">
    <citation type="submission" date="2021-02" db="EMBL/GenBank/DDBJ databases">
        <authorList>
            <person name="Nowell W R."/>
        </authorList>
    </citation>
    <scope>NUCLEOTIDE SEQUENCE</scope>
</reference>
<organism evidence="4 5">
    <name type="scientific">Rotaria socialis</name>
    <dbReference type="NCBI Taxonomy" id="392032"/>
    <lineage>
        <taxon>Eukaryota</taxon>
        <taxon>Metazoa</taxon>
        <taxon>Spiralia</taxon>
        <taxon>Gnathifera</taxon>
        <taxon>Rotifera</taxon>
        <taxon>Eurotatoria</taxon>
        <taxon>Bdelloidea</taxon>
        <taxon>Philodinida</taxon>
        <taxon>Philodinidae</taxon>
        <taxon>Rotaria</taxon>
    </lineage>
</organism>
<dbReference type="Proteomes" id="UP000663862">
    <property type="component" value="Unassembled WGS sequence"/>
</dbReference>
<dbReference type="PANTHER" id="PTHR47508:SF1">
    <property type="entry name" value="NON-SPECIFIC SERINE_THREONINE PROTEIN KINASE"/>
    <property type="match status" value="1"/>
</dbReference>
<proteinExistence type="predicted"/>
<dbReference type="InterPro" id="IPR035897">
    <property type="entry name" value="Toll_tir_struct_dom_sf"/>
</dbReference>
<evidence type="ECO:0008006" key="6">
    <source>
        <dbReference type="Google" id="ProtNLM"/>
    </source>
</evidence>
<dbReference type="GO" id="GO:0007165">
    <property type="term" value="P:signal transduction"/>
    <property type="evidence" value="ECO:0007669"/>
    <property type="project" value="InterPro"/>
</dbReference>
<dbReference type="PANTHER" id="PTHR47508">
    <property type="entry name" value="SAM DOMAIN-CONTAINING PROTEIN-RELATED"/>
    <property type="match status" value="1"/>
</dbReference>
<protein>
    <recommendedName>
        <fullName evidence="6">TIR domain-containing protein</fullName>
    </recommendedName>
</protein>
<feature type="region of interest" description="Disordered" evidence="1">
    <location>
        <begin position="659"/>
        <end position="688"/>
    </location>
</feature>
<dbReference type="PROSITE" id="PS50104">
    <property type="entry name" value="TIR"/>
    <property type="match status" value="1"/>
</dbReference>
<dbReference type="SUPFAM" id="SSF47986">
    <property type="entry name" value="DEATH domain"/>
    <property type="match status" value="1"/>
</dbReference>
<dbReference type="Pfam" id="PF00531">
    <property type="entry name" value="Death"/>
    <property type="match status" value="1"/>
</dbReference>
<dbReference type="Gene3D" id="1.10.533.10">
    <property type="entry name" value="Death Domain, Fas"/>
    <property type="match status" value="1"/>
</dbReference>
<feature type="domain" description="Death" evidence="2">
    <location>
        <begin position="219"/>
        <end position="284"/>
    </location>
</feature>
<evidence type="ECO:0000256" key="1">
    <source>
        <dbReference type="SAM" id="MobiDB-lite"/>
    </source>
</evidence>
<feature type="compositionally biased region" description="Polar residues" evidence="1">
    <location>
        <begin position="659"/>
        <end position="672"/>
    </location>
</feature>
<gene>
    <name evidence="4" type="ORF">TSG867_LOCUS25060</name>
</gene>
<dbReference type="InterPro" id="IPR000488">
    <property type="entry name" value="Death_dom"/>
</dbReference>
<dbReference type="InterPro" id="IPR000157">
    <property type="entry name" value="TIR_dom"/>
</dbReference>
<evidence type="ECO:0000313" key="5">
    <source>
        <dbReference type="Proteomes" id="UP000663862"/>
    </source>
</evidence>
<evidence type="ECO:0000313" key="4">
    <source>
        <dbReference type="EMBL" id="CAF4556959.1"/>
    </source>
</evidence>
<dbReference type="Gene3D" id="3.40.50.10140">
    <property type="entry name" value="Toll/interleukin-1 receptor homology (TIR) domain"/>
    <property type="match status" value="2"/>
</dbReference>
<name>A0A820Z426_9BILA</name>
<dbReference type="SUPFAM" id="SSF52200">
    <property type="entry name" value="Toll/Interleukin receptor TIR domain"/>
    <property type="match status" value="2"/>
</dbReference>